<dbReference type="SUPFAM" id="SSF48264">
    <property type="entry name" value="Cytochrome P450"/>
    <property type="match status" value="1"/>
</dbReference>
<evidence type="ECO:0000256" key="2">
    <source>
        <dbReference type="ARBA" id="ARBA00004167"/>
    </source>
</evidence>
<dbReference type="InParanoid" id="B9RHW6"/>
<dbReference type="EMBL" id="EQ973781">
    <property type="protein sequence ID" value="EEF48738.1"/>
    <property type="molecule type" value="Genomic_DNA"/>
</dbReference>
<dbReference type="PROSITE" id="PS00086">
    <property type="entry name" value="CYTOCHROME_P450"/>
    <property type="match status" value="1"/>
</dbReference>
<keyword evidence="8 13" id="KW-0560">Oxidoreductase</keyword>
<dbReference type="STRING" id="3988.B9RHW6"/>
<evidence type="ECO:0000256" key="8">
    <source>
        <dbReference type="ARBA" id="ARBA00023002"/>
    </source>
</evidence>
<feature type="binding site" description="axial binding residue" evidence="12">
    <location>
        <position position="475"/>
    </location>
    <ligand>
        <name>heme</name>
        <dbReference type="ChEBI" id="CHEBI:30413"/>
    </ligand>
    <ligandPart>
        <name>Fe</name>
        <dbReference type="ChEBI" id="CHEBI:18248"/>
    </ligandPart>
</feature>
<keyword evidence="11" id="KW-0472">Membrane</keyword>
<dbReference type="EMBL" id="KF986811">
    <property type="protein sequence ID" value="AIM47546.1"/>
    <property type="molecule type" value="mRNA"/>
</dbReference>
<dbReference type="GO" id="GO:0020037">
    <property type="term" value="F:heme binding"/>
    <property type="evidence" value="ECO:0007669"/>
    <property type="project" value="InterPro"/>
</dbReference>
<dbReference type="FunFam" id="1.10.630.10:FF:000043">
    <property type="entry name" value="Cytochrome P450 99A2"/>
    <property type="match status" value="1"/>
</dbReference>
<evidence type="ECO:0000256" key="13">
    <source>
        <dbReference type="RuleBase" id="RU000461"/>
    </source>
</evidence>
<evidence type="ECO:0000256" key="4">
    <source>
        <dbReference type="ARBA" id="ARBA00022617"/>
    </source>
</evidence>
<comment type="similarity">
    <text evidence="3 13">Belongs to the cytochrome P450 family.</text>
</comment>
<keyword evidence="10 13" id="KW-0503">Monooxygenase</keyword>
<dbReference type="eggNOG" id="KOG0156">
    <property type="taxonomic scope" value="Eukaryota"/>
</dbReference>
<dbReference type="PANTHER" id="PTHR47953">
    <property type="entry name" value="OS08G0105600 PROTEIN"/>
    <property type="match status" value="1"/>
</dbReference>
<reference evidence="16" key="2">
    <citation type="journal article" date="2010" name="Nat. Biotechnol.">
        <title>Draft genome sequence of the oilseed species Ricinus communis.</title>
        <authorList>
            <person name="Chan A.P."/>
            <person name="Crabtree J."/>
            <person name="Zhao Q."/>
            <person name="Lorenzi H."/>
            <person name="Orvis J."/>
            <person name="Puiu D."/>
            <person name="Melake-Berhan A."/>
            <person name="Jones K.M."/>
            <person name="Redman J."/>
            <person name="Chen G."/>
            <person name="Cahoon E.B."/>
            <person name="Gedil M."/>
            <person name="Stanke M."/>
            <person name="Haas B.J."/>
            <person name="Wortman J.R."/>
            <person name="Fraser-Liggett C.M."/>
            <person name="Ravel J."/>
            <person name="Rabinowicz P.D."/>
        </authorList>
    </citation>
    <scope>NUCLEOTIDE SEQUENCE [LARGE SCALE GENOMIC DNA]</scope>
    <source>
        <strain evidence="16">cv. Hale</strain>
    </source>
</reference>
<dbReference type="PRINTS" id="PR00463">
    <property type="entry name" value="EP450I"/>
</dbReference>
<keyword evidence="16" id="KW-1185">Reference proteome</keyword>
<dbReference type="Proteomes" id="UP000008311">
    <property type="component" value="Unassembled WGS sequence"/>
</dbReference>
<keyword evidence="6 12" id="KW-0479">Metal-binding</keyword>
<dbReference type="AlphaFoldDB" id="B9RHW6"/>
<dbReference type="CDD" id="cd11072">
    <property type="entry name" value="CYP71-like"/>
    <property type="match status" value="1"/>
</dbReference>
<evidence type="ECO:0000256" key="12">
    <source>
        <dbReference type="PIRSR" id="PIRSR602401-1"/>
    </source>
</evidence>
<dbReference type="GO" id="GO:0016020">
    <property type="term" value="C:membrane"/>
    <property type="evidence" value="ECO:0007669"/>
    <property type="project" value="UniProtKB-SubCell"/>
</dbReference>
<evidence type="ECO:0000256" key="3">
    <source>
        <dbReference type="ARBA" id="ARBA00010617"/>
    </source>
</evidence>
<evidence type="ECO:0000256" key="7">
    <source>
        <dbReference type="ARBA" id="ARBA00022989"/>
    </source>
</evidence>
<keyword evidence="4 12" id="KW-0349">Heme</keyword>
<evidence type="ECO:0000313" key="14">
    <source>
        <dbReference type="EMBL" id="AIM47546.1"/>
    </source>
</evidence>
<gene>
    <name evidence="15" type="ORF">RCOM_1574200</name>
</gene>
<evidence type="ECO:0000256" key="5">
    <source>
        <dbReference type="ARBA" id="ARBA00022692"/>
    </source>
</evidence>
<evidence type="ECO:0000256" key="9">
    <source>
        <dbReference type="ARBA" id="ARBA00023004"/>
    </source>
</evidence>
<comment type="subcellular location">
    <subcellularLocation>
        <location evidence="2">Membrane</location>
        <topology evidence="2">Single-pass membrane protein</topology>
    </subcellularLocation>
</comment>
<evidence type="ECO:0000256" key="11">
    <source>
        <dbReference type="ARBA" id="ARBA00023136"/>
    </source>
</evidence>
<reference evidence="14" key="3">
    <citation type="journal article" date="2014" name="Plant Cell">
        <title>Production of bioactive diterpenoids in the euphorbiaceae depends on evolutionarily conserved gene clusters.</title>
        <authorList>
            <person name="King A.J."/>
            <person name="Brown G.D."/>
            <person name="Gilday A.D."/>
            <person name="Larson T.R."/>
            <person name="Graham I.A."/>
        </authorList>
    </citation>
    <scope>NUCLEOTIDE SEQUENCE</scope>
</reference>
<dbReference type="KEGG" id="rcu:8259976"/>
<dbReference type="GO" id="GO:0004497">
    <property type="term" value="F:monooxygenase activity"/>
    <property type="evidence" value="ECO:0007669"/>
    <property type="project" value="UniProtKB-KW"/>
</dbReference>
<dbReference type="OMA" id="IMFRISI"/>
<dbReference type="PANTHER" id="PTHR47953:SF19">
    <property type="entry name" value="OS06G0641600 PROTEIN"/>
    <property type="match status" value="1"/>
</dbReference>
<comment type="cofactor">
    <cofactor evidence="1 12">
        <name>heme</name>
        <dbReference type="ChEBI" id="CHEBI:30413"/>
    </cofactor>
</comment>
<dbReference type="InterPro" id="IPR036396">
    <property type="entry name" value="Cyt_P450_sf"/>
</dbReference>
<dbReference type="PRINTS" id="PR00385">
    <property type="entry name" value="P450"/>
</dbReference>
<proteinExistence type="evidence at transcript level"/>
<dbReference type="InterPro" id="IPR052306">
    <property type="entry name" value="CYP450_71D"/>
</dbReference>
<keyword evidence="7" id="KW-1133">Transmembrane helix</keyword>
<dbReference type="Pfam" id="PF00067">
    <property type="entry name" value="p450"/>
    <property type="match status" value="1"/>
</dbReference>
<dbReference type="GO" id="GO:0016491">
    <property type="term" value="F:oxidoreductase activity"/>
    <property type="evidence" value="ECO:0000318"/>
    <property type="project" value="GO_Central"/>
</dbReference>
<dbReference type="SMR" id="B9RHW6"/>
<name>B9RHW6_RICCO</name>
<dbReference type="InterPro" id="IPR002401">
    <property type="entry name" value="Cyt_P450_E_grp-I"/>
</dbReference>
<dbReference type="GO" id="GO:0016705">
    <property type="term" value="F:oxidoreductase activity, acting on paired donors, with incorporation or reduction of molecular oxygen"/>
    <property type="evidence" value="ECO:0007669"/>
    <property type="project" value="InterPro"/>
</dbReference>
<organism evidence="16">
    <name type="scientific">Ricinus communis</name>
    <name type="common">Castor bean</name>
    <dbReference type="NCBI Taxonomy" id="3988"/>
    <lineage>
        <taxon>Eukaryota</taxon>
        <taxon>Viridiplantae</taxon>
        <taxon>Streptophyta</taxon>
        <taxon>Embryophyta</taxon>
        <taxon>Tracheophyta</taxon>
        <taxon>Spermatophyta</taxon>
        <taxon>Magnoliopsida</taxon>
        <taxon>eudicotyledons</taxon>
        <taxon>Gunneridae</taxon>
        <taxon>Pentapetalae</taxon>
        <taxon>rosids</taxon>
        <taxon>fabids</taxon>
        <taxon>Malpighiales</taxon>
        <taxon>Euphorbiaceae</taxon>
        <taxon>Acalyphoideae</taxon>
        <taxon>Acalypheae</taxon>
        <taxon>Ricinus</taxon>
    </lineage>
</organism>
<keyword evidence="9 12" id="KW-0408">Iron</keyword>
<dbReference type="InterPro" id="IPR001128">
    <property type="entry name" value="Cyt_P450"/>
</dbReference>
<evidence type="ECO:0000256" key="1">
    <source>
        <dbReference type="ARBA" id="ARBA00001971"/>
    </source>
</evidence>
<reference evidence="15" key="1">
    <citation type="submission" date="2008-10" db="EMBL/GenBank/DDBJ databases">
        <authorList>
            <person name="Chan A."/>
            <person name="Puiu D."/>
            <person name="Melake A."/>
            <person name="Orvis J."/>
            <person name="Zhao Q."/>
            <person name="Wortman J."/>
            <person name="Utterback T."/>
            <person name="Rosovitz M.J."/>
            <person name="Inman J.M."/>
            <person name="Amedeo P."/>
            <person name="Schobel S."/>
            <person name="Galinsky K."/>
            <person name="Fraser C."/>
            <person name="Ravel J."/>
            <person name="Rabinowicz P."/>
        </authorList>
    </citation>
    <scope>NUCLEOTIDE SEQUENCE [LARGE SCALE GENOMIC DNA]</scope>
</reference>
<evidence type="ECO:0000256" key="10">
    <source>
        <dbReference type="ARBA" id="ARBA00023033"/>
    </source>
</evidence>
<dbReference type="InterPro" id="IPR017972">
    <property type="entry name" value="Cyt_P450_CS"/>
</dbReference>
<evidence type="ECO:0000313" key="15">
    <source>
        <dbReference type="EMBL" id="EEF48738.1"/>
    </source>
</evidence>
<dbReference type="GO" id="GO:0005506">
    <property type="term" value="F:iron ion binding"/>
    <property type="evidence" value="ECO:0007669"/>
    <property type="project" value="InterPro"/>
</dbReference>
<dbReference type="EC" id="1.14.13.68" evidence="15"/>
<dbReference type="Gene3D" id="1.10.630.10">
    <property type="entry name" value="Cytochrome P450"/>
    <property type="match status" value="1"/>
</dbReference>
<sequence length="534" mass="59918">MSLQPAPVSQSNFLYKKVPPILRAPTTKSSGSSRSSFFSSSVKLAARPPQPQACLSLNKNDDSNTSASSLPPGPWKLPLLGNIHQLVGALPHHRLRDLAKAYGPVMSVKLGEVSAVVISSVDAAKEVLRTQDVNFADRPLVLAAEIVLYNRQDIVFGSYGEQWRQMRKICTLELLSIKRVQSFKSVREEELSNFIRYLHSKAGTPVNLTHHLFSLTNSIMFRISIGKKYKNQDALLRVIDGVIEAGGGFSTADVFPSFKFLHHISGEKSSLEDLHREADYILEDIINERRASKINGDDRNQADNLLDVLLDLQENGNLEIALTNDSIKAAILEMFGAGSDTSSKTAEWALSELMRHPEEMEKAQTEVRQVFGKDGNLDETRLHELKFLKLVIKETLRLHPPVALIPRECRQRTKVNGYDIDPKTKVLVNVWAISRDPNIWTEAEKFYPERFLHSSIDYKGNHCEFAPFGSGKRICPGMNLGLTNLELFLAQLLYHFNWEFPDGITPKTLDMTESVGAAIKRKIDLKLIPVLFHP</sequence>
<evidence type="ECO:0000256" key="6">
    <source>
        <dbReference type="ARBA" id="ARBA00022723"/>
    </source>
</evidence>
<protein>
    <submittedName>
        <fullName evidence="14">CYP726A15</fullName>
    </submittedName>
    <submittedName>
        <fullName evidence="15">Cytochrome P450, putative</fullName>
        <ecNumber evidence="15">1.14.13.68</ecNumber>
    </submittedName>
</protein>
<evidence type="ECO:0000313" key="16">
    <source>
        <dbReference type="Proteomes" id="UP000008311"/>
    </source>
</evidence>
<accession>B9RHW6</accession>
<keyword evidence="5" id="KW-0812">Transmembrane</keyword>
<dbReference type="OrthoDB" id="848790at2759"/>